<reference evidence="2 3" key="1">
    <citation type="journal article" date="2020" name="Genome Biol. Evol.">
        <title>A new high-quality draft genome assembly of the Chinese cordyceps Ophiocordyceps sinensis.</title>
        <authorList>
            <person name="Shu R."/>
            <person name="Zhang J."/>
            <person name="Meng Q."/>
            <person name="Zhang H."/>
            <person name="Zhou G."/>
            <person name="Li M."/>
            <person name="Wu P."/>
            <person name="Zhao Y."/>
            <person name="Chen C."/>
            <person name="Qin Q."/>
        </authorList>
    </citation>
    <scope>NUCLEOTIDE SEQUENCE [LARGE SCALE GENOMIC DNA]</scope>
    <source>
        <strain evidence="2 3">IOZ07</strain>
    </source>
</reference>
<evidence type="ECO:0000256" key="1">
    <source>
        <dbReference type="SAM" id="MobiDB-lite"/>
    </source>
</evidence>
<comment type="caution">
    <text evidence="2">The sequence shown here is derived from an EMBL/GenBank/DDBJ whole genome shotgun (WGS) entry which is preliminary data.</text>
</comment>
<proteinExistence type="predicted"/>
<keyword evidence="3" id="KW-1185">Reference proteome</keyword>
<feature type="region of interest" description="Disordered" evidence="1">
    <location>
        <begin position="1"/>
        <end position="25"/>
    </location>
</feature>
<dbReference type="AlphaFoldDB" id="A0A8H4PLG9"/>
<organism evidence="2 3">
    <name type="scientific">Ophiocordyceps sinensis</name>
    <dbReference type="NCBI Taxonomy" id="72228"/>
    <lineage>
        <taxon>Eukaryota</taxon>
        <taxon>Fungi</taxon>
        <taxon>Dikarya</taxon>
        <taxon>Ascomycota</taxon>
        <taxon>Pezizomycotina</taxon>
        <taxon>Sordariomycetes</taxon>
        <taxon>Hypocreomycetidae</taxon>
        <taxon>Hypocreales</taxon>
        <taxon>Ophiocordycipitaceae</taxon>
        <taxon>Ophiocordyceps</taxon>
    </lineage>
</organism>
<feature type="region of interest" description="Disordered" evidence="1">
    <location>
        <begin position="62"/>
        <end position="84"/>
    </location>
</feature>
<gene>
    <name evidence="2" type="ORF">G6O67_007087</name>
</gene>
<protein>
    <submittedName>
        <fullName evidence="2">Uncharacterized protein</fullName>
    </submittedName>
</protein>
<sequence length="84" mass="9529">MRCGPCHLSSPQHRGITSAKQRPKRLRDECNKMAVTVEEDDLQKFNQGRRRLVNRGCFLLRSGGPDGKSSDDLWLHSSGNELLH</sequence>
<evidence type="ECO:0000313" key="3">
    <source>
        <dbReference type="Proteomes" id="UP000557566"/>
    </source>
</evidence>
<accession>A0A8H4PLG9</accession>
<evidence type="ECO:0000313" key="2">
    <source>
        <dbReference type="EMBL" id="KAF4505104.1"/>
    </source>
</evidence>
<dbReference type="EMBL" id="JAAVMX010000008">
    <property type="protein sequence ID" value="KAF4505104.1"/>
    <property type="molecule type" value="Genomic_DNA"/>
</dbReference>
<dbReference type="Proteomes" id="UP000557566">
    <property type="component" value="Unassembled WGS sequence"/>
</dbReference>
<name>A0A8H4PLG9_9HYPO</name>